<evidence type="ECO:0000256" key="3">
    <source>
        <dbReference type="ARBA" id="ARBA00003530"/>
    </source>
</evidence>
<dbReference type="PANTHER" id="PTHR10569">
    <property type="entry name" value="GLYCOGEN DEBRANCHING ENZYME"/>
    <property type="match status" value="1"/>
</dbReference>
<comment type="caution">
    <text evidence="21">The sequence shown here is derived from an EMBL/GenBank/DDBJ whole genome shotgun (WGS) entry which is preliminary data.</text>
</comment>
<evidence type="ECO:0000256" key="15">
    <source>
        <dbReference type="ARBA" id="ARBA00025780"/>
    </source>
</evidence>
<reference evidence="21 22" key="1">
    <citation type="journal article" date="2016" name="Genome Biol. Evol.">
        <title>Divergent and convergent evolution of fungal pathogenicity.</title>
        <authorList>
            <person name="Shang Y."/>
            <person name="Xiao G."/>
            <person name="Zheng P."/>
            <person name="Cen K."/>
            <person name="Zhan S."/>
            <person name="Wang C."/>
        </authorList>
    </citation>
    <scope>NUCLEOTIDE SEQUENCE [LARGE SCALE GENOMIC DNA]</scope>
    <source>
        <strain evidence="21 22">ARSEF 7405</strain>
    </source>
</reference>
<dbReference type="InterPro" id="IPR006421">
    <property type="entry name" value="Glycogen_debranch_met"/>
</dbReference>
<dbReference type="Pfam" id="PF14699">
    <property type="entry name" value="hGDE_N"/>
    <property type="match status" value="1"/>
</dbReference>
<feature type="domain" description="Glycogen debranching enzyme C-terminal" evidence="17">
    <location>
        <begin position="1055"/>
        <end position="1516"/>
    </location>
</feature>
<dbReference type="GO" id="GO:0005737">
    <property type="term" value="C:cytoplasm"/>
    <property type="evidence" value="ECO:0007669"/>
    <property type="project" value="UniProtKB-SubCell"/>
</dbReference>
<evidence type="ECO:0000259" key="19">
    <source>
        <dbReference type="Pfam" id="PF14701"/>
    </source>
</evidence>
<comment type="function">
    <text evidence="3">Multifunctional enzyme acting as 1,4-alpha-D-glucan:1,4-alpha-D-glucan 4-alpha-D-glycosyltransferase and amylo-1,6-glucosidase in glycogen degradation.</text>
</comment>
<dbReference type="FunFam" id="1.50.10.10:FF:000039">
    <property type="entry name" value="Glycogen debranching enzyme Gdb1, putative"/>
    <property type="match status" value="1"/>
</dbReference>
<dbReference type="InterPro" id="IPR032792">
    <property type="entry name" value="AGL_glucanoTrfase"/>
</dbReference>
<dbReference type="SUPFAM" id="SSF48208">
    <property type="entry name" value="Six-hairpin glycosidases"/>
    <property type="match status" value="1"/>
</dbReference>
<dbReference type="NCBIfam" id="TIGR01531">
    <property type="entry name" value="glyc_debranch"/>
    <property type="match status" value="1"/>
</dbReference>
<comment type="subcellular location">
    <subcellularLocation>
        <location evidence="4">Cytoplasm</location>
    </subcellularLocation>
</comment>
<dbReference type="InterPro" id="IPR032790">
    <property type="entry name" value="GDE_C"/>
</dbReference>
<dbReference type="GO" id="GO:0004134">
    <property type="term" value="F:4-alpha-glucanotransferase activity"/>
    <property type="evidence" value="ECO:0007669"/>
    <property type="project" value="UniProtKB-EC"/>
</dbReference>
<dbReference type="EMBL" id="AZGZ01000004">
    <property type="protein sequence ID" value="KZZ95678.1"/>
    <property type="molecule type" value="Genomic_DNA"/>
</dbReference>
<evidence type="ECO:0000256" key="2">
    <source>
        <dbReference type="ARBA" id="ARBA00000927"/>
    </source>
</evidence>
<evidence type="ECO:0000313" key="22">
    <source>
        <dbReference type="Proteomes" id="UP000242877"/>
    </source>
</evidence>
<keyword evidence="13" id="KW-0511">Multifunctional enzyme</keyword>
<evidence type="ECO:0000313" key="21">
    <source>
        <dbReference type="EMBL" id="KZZ95678.1"/>
    </source>
</evidence>
<dbReference type="OrthoDB" id="4198830at2759"/>
<keyword evidence="11" id="KW-0378">Hydrolase</keyword>
<evidence type="ECO:0000256" key="13">
    <source>
        <dbReference type="ARBA" id="ARBA00023268"/>
    </source>
</evidence>
<dbReference type="InterPro" id="IPR017853">
    <property type="entry name" value="GH"/>
</dbReference>
<evidence type="ECO:0000256" key="14">
    <source>
        <dbReference type="ARBA" id="ARBA00023295"/>
    </source>
</evidence>
<dbReference type="InterPro" id="IPR012341">
    <property type="entry name" value="6hp_glycosidase-like_sf"/>
</dbReference>
<accession>A0A168BSB3</accession>
<evidence type="ECO:0000256" key="9">
    <source>
        <dbReference type="ARBA" id="ARBA00022676"/>
    </source>
</evidence>
<evidence type="ECO:0000256" key="11">
    <source>
        <dbReference type="ARBA" id="ARBA00022801"/>
    </source>
</evidence>
<evidence type="ECO:0000256" key="1">
    <source>
        <dbReference type="ARBA" id="ARBA00000439"/>
    </source>
</evidence>
<keyword evidence="12" id="KW-0320">Glycogen biosynthesis</keyword>
<dbReference type="FunFam" id="3.20.20.80:FF:000242">
    <property type="entry name" value="Glycogen debranching enzyme Gdb1, putative"/>
    <property type="match status" value="1"/>
</dbReference>
<gene>
    <name evidence="21" type="ORF">AAP_01354</name>
</gene>
<evidence type="ECO:0000256" key="5">
    <source>
        <dbReference type="ARBA" id="ARBA00012560"/>
    </source>
</evidence>
<evidence type="ECO:0000256" key="6">
    <source>
        <dbReference type="ARBA" id="ARBA00012778"/>
    </source>
</evidence>
<dbReference type="VEuPathDB" id="FungiDB:AAP_01354"/>
<evidence type="ECO:0000256" key="10">
    <source>
        <dbReference type="ARBA" id="ARBA00022679"/>
    </source>
</evidence>
<dbReference type="Pfam" id="PF06202">
    <property type="entry name" value="GDE_C"/>
    <property type="match status" value="1"/>
</dbReference>
<feature type="domain" description="Eukaryotic glycogen debranching enzyme N-terminal" evidence="18">
    <location>
        <begin position="40"/>
        <end position="136"/>
    </location>
</feature>
<dbReference type="EC" id="3.2.1.33" evidence="6"/>
<feature type="domain" description="Glycogen debranching enzyme glucanotransferase" evidence="19">
    <location>
        <begin position="139"/>
        <end position="571"/>
    </location>
</feature>
<evidence type="ECO:0000259" key="20">
    <source>
        <dbReference type="Pfam" id="PF14702"/>
    </source>
</evidence>
<dbReference type="Pfam" id="PF14701">
    <property type="entry name" value="hDGE_amylase"/>
    <property type="match status" value="1"/>
</dbReference>
<comment type="catalytic activity">
    <reaction evidence="1">
        <text>Transfers a segment of a (1-&gt;4)-alpha-D-glucan to a new position in an acceptor, which may be glucose or a (1-&gt;4)-alpha-D-glucan.</text>
        <dbReference type="EC" id="2.4.1.25"/>
    </reaction>
</comment>
<dbReference type="InterPro" id="IPR032788">
    <property type="entry name" value="AGL_central"/>
</dbReference>
<keyword evidence="14" id="KW-0326">Glycosidase</keyword>
<evidence type="ECO:0000256" key="8">
    <source>
        <dbReference type="ARBA" id="ARBA00022490"/>
    </source>
</evidence>
<dbReference type="SUPFAM" id="SSF51445">
    <property type="entry name" value="(Trans)glycosidases"/>
    <property type="match status" value="1"/>
</dbReference>
<sequence>MVASNAPKTVYLLPLTDDGSPNVPRGYVYLPPPTTPAYILRVVIEGSSMICRHGSLWENSVAEGEEFDRTKFREHKLEPNFNQSIEIDIPITTAGAFEYYVTYRKLPEFSVEKETTTEMTRSPTQYFNVAPHMTLNGQELPLNSLSIISTISKFMGSYPKDWNRHLRGMGLRGYNMVHFTPLMKRGDSNSPYSIYDQFAFDEEVFPNGEKDVGDMMKRMEKEYGLLGLTDVVWNHTANNSKWLEEHPEAGYSPHTAPWLQAALELEDALLEYGKNLETFGLPTDLKSVDDLIKVMGGMKEHVIGAIKLWEFYAVDTKKSKSDILASWKKGEVKSDPIDAENAKTWSLKQKADYLRDNGLLNAGRVLDRHSRVVVPGVGANLITALHGKYSKESDMAVIEDHLTRILDEVNLPLFNEYDKDVNEIMDQLFARIKYLRLDDHGPKMGPISEKSPIIETYFTRLPLNATTKKHDPKSLALVNNGWVWNADAMKDHAGPESKAYLLRQVISWGDCVKLRYGQKKEDNPYLWEHMAKYTRLMAKYFVAFRIDNCHSTPLWVAEYLLDEARKVRPDIAVFAELFTGGEDTDYVFAKRLGLNALIREAMQCWDAAELSRLVHRHGGIPIGSFDPNLPRDNDRHKQKEEVVKRIQHQHLSALFMDCTHDNEMPTQKREARDTLPNAALVGLCGSAIGSVMGYDEIYPEYVNLVTETRQYASPYSESDKAPEPVGEGGIGGVKRVINQLHTQLAIEGYNETHIHHDGEYITVHRVHPKTRKGYLLIAHTAFPGCSNNQVFPPVHLIGTKAKLLGSWKLEVDASQEAKEKTRKTEGQLVGLPSKIVECPGTEIREEGNDTFVQSPRDFPPGSVALLETWIPAAQHTDGLMEKMLSGAEEAFAEADLVDLNFALYRCEAEERDLTGGKHGVYAVPRFGSLVYAGLQGWWSVLDPIVTNNDLGHPLCDHLREGLWPFEYIVNRMDNAVQNHEFVRLKPVAEWFRERSDAMRGVPSFLRPRYFAMIVQTAYYAAWKRALSLFSPNIQKANEFFRELAMVSVQQVGYVRSASLWPTKHVPSLAAGLPHFSTDWARCWGRDVMISLRGLLLATGRYELAKEHLMAFGSVLKHGMIPNLLSAGKNPRYNSRDSVWFFLQALQDYTKIVPDGIEILKEKVPRRFLPYDDTWFPYDDERAYSKSSTFVEIIHEVLQRHASGMSFREYDAGPNLDRQMKPEGFQIDIKVDWNNGMIFGGSQWNCGTWQDKMGESEKAGNKGYPGTPRDGAAVEITGMLYSTLRWVNELHQQGLYPETSVKTDNGQEVTLKEWAQKLKDNFERCYWVPRDPEEDEKYDVDSKIINRRGIYKDLYRSTKPYEDLQLRANFPIAMATAPELFTPEKALYALYVADKTIRGPTGMATLDPSDYNYRPYYNNSEDSTDFATAKGRNYHQGPEWLWPTGFFLRALLRFGLMKRTTTEERIEMFQQITQRLAGCQQAIKDSPWRGLAELTNKNGEYCADSSPTQAWSAGCLLDLFEDSLSLHHEQ</sequence>
<dbReference type="GO" id="GO:0004135">
    <property type="term" value="F:amylo-alpha-1,6-glucosidase activity"/>
    <property type="evidence" value="ECO:0007669"/>
    <property type="project" value="UniProtKB-EC"/>
</dbReference>
<feature type="domain" description="Glycogen debranching enzyme central" evidence="20">
    <location>
        <begin position="729"/>
        <end position="972"/>
    </location>
</feature>
<evidence type="ECO:0000256" key="4">
    <source>
        <dbReference type="ARBA" id="ARBA00004496"/>
    </source>
</evidence>
<dbReference type="Gene3D" id="3.20.20.80">
    <property type="entry name" value="Glycosidases"/>
    <property type="match status" value="2"/>
</dbReference>
<keyword evidence="10" id="KW-0808">Transferase</keyword>
<dbReference type="InterPro" id="IPR008928">
    <property type="entry name" value="6-hairpin_glycosidase_sf"/>
</dbReference>
<dbReference type="Pfam" id="PF14702">
    <property type="entry name" value="hGDE_central"/>
    <property type="match status" value="1"/>
</dbReference>
<keyword evidence="9" id="KW-0328">Glycosyltransferase</keyword>
<dbReference type="EC" id="2.4.1.25" evidence="5"/>
<comment type="similarity">
    <text evidence="15">Belongs to the glycogen debranching enzyme family.</text>
</comment>
<protein>
    <recommendedName>
        <fullName evidence="7">Glycogen debranching enzyme</fullName>
        <ecNumber evidence="5">2.4.1.25</ecNumber>
        <ecNumber evidence="6">3.2.1.33</ecNumber>
    </recommendedName>
    <alternativeName>
        <fullName evidence="16">Glycogen debrancher</fullName>
    </alternativeName>
</protein>
<evidence type="ECO:0000256" key="7">
    <source>
        <dbReference type="ARBA" id="ARBA00020723"/>
    </source>
</evidence>
<dbReference type="PANTHER" id="PTHR10569:SF2">
    <property type="entry name" value="GLYCOGEN DEBRANCHING ENZYME"/>
    <property type="match status" value="1"/>
</dbReference>
<dbReference type="GO" id="GO:0005978">
    <property type="term" value="P:glycogen biosynthetic process"/>
    <property type="evidence" value="ECO:0007669"/>
    <property type="project" value="UniProtKB-KW"/>
</dbReference>
<proteinExistence type="inferred from homology"/>
<keyword evidence="8" id="KW-0963">Cytoplasm</keyword>
<dbReference type="Gene3D" id="1.50.10.10">
    <property type="match status" value="1"/>
</dbReference>
<dbReference type="Proteomes" id="UP000242877">
    <property type="component" value="Unassembled WGS sequence"/>
</dbReference>
<dbReference type="GO" id="GO:0005980">
    <property type="term" value="P:glycogen catabolic process"/>
    <property type="evidence" value="ECO:0007669"/>
    <property type="project" value="InterPro"/>
</dbReference>
<evidence type="ECO:0000259" key="17">
    <source>
        <dbReference type="Pfam" id="PF06202"/>
    </source>
</evidence>
<dbReference type="InterPro" id="IPR029436">
    <property type="entry name" value="AGL_euk_N"/>
</dbReference>
<comment type="catalytic activity">
    <reaction evidence="2">
        <text>Hydrolysis of (1-&gt;6)-alpha-D-glucosidic branch linkages in glycogen phosphorylase limit dextrin.</text>
        <dbReference type="EC" id="3.2.1.33"/>
    </reaction>
</comment>
<evidence type="ECO:0000256" key="16">
    <source>
        <dbReference type="ARBA" id="ARBA00031477"/>
    </source>
</evidence>
<dbReference type="InterPro" id="IPR010401">
    <property type="entry name" value="AGL/Gdb1"/>
</dbReference>
<evidence type="ECO:0000256" key="12">
    <source>
        <dbReference type="ARBA" id="ARBA00023056"/>
    </source>
</evidence>
<name>A0A168BSB3_9EURO</name>
<dbReference type="CDD" id="cd11327">
    <property type="entry name" value="AmyAc_Glg_debranch_2"/>
    <property type="match status" value="1"/>
</dbReference>
<keyword evidence="22" id="KW-1185">Reference proteome</keyword>
<organism evidence="21 22">
    <name type="scientific">Ascosphaera apis ARSEF 7405</name>
    <dbReference type="NCBI Taxonomy" id="392613"/>
    <lineage>
        <taxon>Eukaryota</taxon>
        <taxon>Fungi</taxon>
        <taxon>Dikarya</taxon>
        <taxon>Ascomycota</taxon>
        <taxon>Pezizomycotina</taxon>
        <taxon>Eurotiomycetes</taxon>
        <taxon>Eurotiomycetidae</taxon>
        <taxon>Onygenales</taxon>
        <taxon>Ascosphaeraceae</taxon>
        <taxon>Ascosphaera</taxon>
    </lineage>
</organism>
<evidence type="ECO:0000259" key="18">
    <source>
        <dbReference type="Pfam" id="PF14699"/>
    </source>
</evidence>